<comment type="caution">
    <text evidence="1">The sequence shown here is derived from an EMBL/GenBank/DDBJ whole genome shotgun (WGS) entry which is preliminary data.</text>
</comment>
<gene>
    <name evidence="1" type="ORF">COX83_04435</name>
</gene>
<dbReference type="AlphaFoldDB" id="A0A2M7V1T0"/>
<evidence type="ECO:0000313" key="2">
    <source>
        <dbReference type="Proteomes" id="UP000230078"/>
    </source>
</evidence>
<proteinExistence type="predicted"/>
<dbReference type="EMBL" id="PFPI01000061">
    <property type="protein sequence ID" value="PIZ92313.1"/>
    <property type="molecule type" value="Genomic_DNA"/>
</dbReference>
<evidence type="ECO:0000313" key="1">
    <source>
        <dbReference type="EMBL" id="PIZ92313.1"/>
    </source>
</evidence>
<sequence length="141" mass="16505">MTIEAGYHEHPSMFEPKEIEQSKEQEVIFSLGSKNLILTFHSEKSRATSYIERVGSIKDREEHETRILYGQAKSYLQDRANESNTPIFYSFTTRNKKLIAWAKKIGKEIFNWDESDITLKGSNQHMFESTIYPENKSEIIH</sequence>
<reference evidence="2" key="1">
    <citation type="submission" date="2017-09" db="EMBL/GenBank/DDBJ databases">
        <title>Depth-based differentiation of microbial function through sediment-hosted aquifers and enrichment of novel symbionts in the deep terrestrial subsurface.</title>
        <authorList>
            <person name="Probst A.J."/>
            <person name="Ladd B."/>
            <person name="Jarett J.K."/>
            <person name="Geller-Mcgrath D.E."/>
            <person name="Sieber C.M.K."/>
            <person name="Emerson J.B."/>
            <person name="Anantharaman K."/>
            <person name="Thomas B.C."/>
            <person name="Malmstrom R."/>
            <person name="Stieglmeier M."/>
            <person name="Klingl A."/>
            <person name="Woyke T."/>
            <person name="Ryan C.M."/>
            <person name="Banfield J.F."/>
        </authorList>
    </citation>
    <scope>NUCLEOTIDE SEQUENCE [LARGE SCALE GENOMIC DNA]</scope>
</reference>
<protein>
    <submittedName>
        <fullName evidence="1">Uncharacterized protein</fullName>
    </submittedName>
</protein>
<name>A0A2M7V1T0_9BACT</name>
<accession>A0A2M7V1T0</accession>
<organism evidence="1 2">
    <name type="scientific">Candidatus Magasanikbacteria bacterium CG_4_10_14_0_2_um_filter_41_31</name>
    <dbReference type="NCBI Taxonomy" id="1974639"/>
    <lineage>
        <taxon>Bacteria</taxon>
        <taxon>Candidatus Magasanikiibacteriota</taxon>
    </lineage>
</organism>
<dbReference type="Proteomes" id="UP000230078">
    <property type="component" value="Unassembled WGS sequence"/>
</dbReference>